<dbReference type="EMBL" id="CM051402">
    <property type="protein sequence ID" value="KAJ4711509.1"/>
    <property type="molecule type" value="Genomic_DNA"/>
</dbReference>
<keyword evidence="1" id="KW-0808">Transferase</keyword>
<name>A0ACC1XLD7_MELAZ</name>
<comment type="caution">
    <text evidence="1">The sequence shown here is derived from an EMBL/GenBank/DDBJ whole genome shotgun (WGS) entry which is preliminary data.</text>
</comment>
<evidence type="ECO:0000313" key="1">
    <source>
        <dbReference type="EMBL" id="KAJ4711509.1"/>
    </source>
</evidence>
<evidence type="ECO:0000313" key="2">
    <source>
        <dbReference type="Proteomes" id="UP001164539"/>
    </source>
</evidence>
<reference evidence="1 2" key="1">
    <citation type="journal article" date="2023" name="Science">
        <title>Complex scaffold remodeling in plant triterpene biosynthesis.</title>
        <authorList>
            <person name="De La Pena R."/>
            <person name="Hodgson H."/>
            <person name="Liu J.C."/>
            <person name="Stephenson M.J."/>
            <person name="Martin A.C."/>
            <person name="Owen C."/>
            <person name="Harkess A."/>
            <person name="Leebens-Mack J."/>
            <person name="Jimenez L.E."/>
            <person name="Osbourn A."/>
            <person name="Sattely E.S."/>
        </authorList>
    </citation>
    <scope>NUCLEOTIDE SEQUENCE [LARGE SCALE GENOMIC DNA]</scope>
    <source>
        <strain evidence="2">cv. JPN11</strain>
        <tissue evidence="1">Leaf</tissue>
    </source>
</reference>
<sequence length="853" mass="94030">MQDKCSGSFLELVEELQALSEEVASLARNSEYEIEIFNEFADILEKFTPVFDHIKDNEKVMNTPPIRKAVESLEKEFIRAKCLIKNSNSRLLNKQMEDLTQDMGRSLGLVLFASTDLKLDIREKIGALHKELMNSRFGKSLSSSSIQSPCPSPQSGFVSDFESGKETEIEEERQEIVEEREGIEEERISLGIDDVALQLKYGDDERLTFALLELRKLIKGKTVGNEWMNEEGVISILFNQLGSSKPNNRLSILQVLRSLASENADFKEKMADVGSLSALVKSLTRDVEEQREAVGLLLDLSDLPVVWRRLGRIQGCIVMLVAMLNGDDQVASHDAGKLLNVLSSNTQNALHMAEAGYFKPLVHYLKEGSDMSKILMATALSRMELTDQSRASLGEDGAIEPLVKMFKVGKLEAKLSALSALQSLSSLTENISRLISSGIVVPLLQLLFSVTSVLMTLREPASAILARIAQSESILVNRDVAQQMLSLLNLSSPAIQCHLLEALNSIATHSSASNVRRKMKENSAIKLLLPFLMETNTKIRIAALNLICTLSEDVSEELTEQLGDTYLNIIVNIISSSTSENEKAAAIGILSNIPISDKKTTEYLKKTNLLPILISLMSSSTILTTSTPSTHSLLGSVAGILIRFTIPSDKRLQLVSVEHGVIPLLVKLLSNGPVIAKRRAATSLAQLSQNSLSLRKSKKSRWLCVPPSADAFCEVHDGYCFVKSTFCLVKAGAVSPLVQVLESKEREADEAVLGALATLLQDETWESGSNYLAKLLGTQPIIKVLESGNVKAQEKALWILERIFRIEEHRVKYKESAQVVLIDLAQKGDSRLKPIVAKLLAQLELLQAQSSYF</sequence>
<dbReference type="Proteomes" id="UP001164539">
    <property type="component" value="Chromosome 9"/>
</dbReference>
<organism evidence="1 2">
    <name type="scientific">Melia azedarach</name>
    <name type="common">Chinaberry tree</name>
    <dbReference type="NCBI Taxonomy" id="155640"/>
    <lineage>
        <taxon>Eukaryota</taxon>
        <taxon>Viridiplantae</taxon>
        <taxon>Streptophyta</taxon>
        <taxon>Embryophyta</taxon>
        <taxon>Tracheophyta</taxon>
        <taxon>Spermatophyta</taxon>
        <taxon>Magnoliopsida</taxon>
        <taxon>eudicotyledons</taxon>
        <taxon>Gunneridae</taxon>
        <taxon>Pentapetalae</taxon>
        <taxon>rosids</taxon>
        <taxon>malvids</taxon>
        <taxon>Sapindales</taxon>
        <taxon>Meliaceae</taxon>
        <taxon>Melia</taxon>
    </lineage>
</organism>
<protein>
    <submittedName>
        <fullName evidence="1">RING-type E3 ubiquitin transferase</fullName>
    </submittedName>
</protein>
<keyword evidence="2" id="KW-1185">Reference proteome</keyword>
<gene>
    <name evidence="1" type="ORF">OWV82_017521</name>
</gene>
<proteinExistence type="predicted"/>
<accession>A0ACC1XLD7</accession>